<reference evidence="2" key="1">
    <citation type="journal article" date="2019" name="Int. J. Syst. Evol. Microbiol.">
        <title>The Global Catalogue of Microorganisms (GCM) 10K type strain sequencing project: providing services to taxonomists for standard genome sequencing and annotation.</title>
        <authorList>
            <consortium name="The Broad Institute Genomics Platform"/>
            <consortium name="The Broad Institute Genome Sequencing Center for Infectious Disease"/>
            <person name="Wu L."/>
            <person name="Ma J."/>
        </authorList>
    </citation>
    <scope>NUCLEOTIDE SEQUENCE [LARGE SCALE GENOMIC DNA]</scope>
    <source>
        <strain evidence="2">JCM 17342</strain>
    </source>
</reference>
<dbReference type="EMBL" id="BAABAL010000012">
    <property type="protein sequence ID" value="GAA4009931.1"/>
    <property type="molecule type" value="Genomic_DNA"/>
</dbReference>
<evidence type="ECO:0000313" key="1">
    <source>
        <dbReference type="EMBL" id="GAA4009931.1"/>
    </source>
</evidence>
<name>A0ABP7SD33_9PSEU</name>
<accession>A0ABP7SD33</accession>
<dbReference type="Proteomes" id="UP001501747">
    <property type="component" value="Unassembled WGS sequence"/>
</dbReference>
<comment type="caution">
    <text evidence="1">The sequence shown here is derived from an EMBL/GenBank/DDBJ whole genome shotgun (WGS) entry which is preliminary data.</text>
</comment>
<keyword evidence="2" id="KW-1185">Reference proteome</keyword>
<protein>
    <submittedName>
        <fullName evidence="1">Uncharacterized protein</fullName>
    </submittedName>
</protein>
<dbReference type="RefSeq" id="WP_344876021.1">
    <property type="nucleotide sequence ID" value="NZ_BAABAL010000012.1"/>
</dbReference>
<proteinExistence type="predicted"/>
<evidence type="ECO:0000313" key="2">
    <source>
        <dbReference type="Proteomes" id="UP001501747"/>
    </source>
</evidence>
<organism evidence="1 2">
    <name type="scientific">Allokutzneria multivorans</name>
    <dbReference type="NCBI Taxonomy" id="1142134"/>
    <lineage>
        <taxon>Bacteria</taxon>
        <taxon>Bacillati</taxon>
        <taxon>Actinomycetota</taxon>
        <taxon>Actinomycetes</taxon>
        <taxon>Pseudonocardiales</taxon>
        <taxon>Pseudonocardiaceae</taxon>
        <taxon>Allokutzneria</taxon>
    </lineage>
</organism>
<gene>
    <name evidence="1" type="ORF">GCM10022247_35090</name>
</gene>
<sequence length="163" mass="17518">MTTVLVRPAVDEVTVHSLPCNNILIILDPTRARPQIHAVDTTGHPGGVTVATVVGLVRHTRFADPVGPPIAPEHTPPRMTYLRGRMTREEHTFTLTTVEDEDYVLTGPAVRALDEALPPEATTFPRAAVSGIVDPDTEALRPRTLFVRTLSAATPPPPETGPG</sequence>